<keyword evidence="8" id="KW-1185">Reference proteome</keyword>
<reference evidence="7 8" key="1">
    <citation type="submission" date="2019-11" db="EMBL/GenBank/DDBJ databases">
        <title>Maribacter lutea sp. nov., a marine bacterium isolated from intertidal sand.</title>
        <authorList>
            <person name="Liu A."/>
        </authorList>
    </citation>
    <scope>NUCLEOTIDE SEQUENCE [LARGE SCALE GENOMIC DNA]</scope>
    <source>
        <strain evidence="7 8">RZ05</strain>
    </source>
</reference>
<accession>A0A6I2MJ67</accession>
<proteinExistence type="inferred from homology"/>
<name>A0A6I2MJ67_9FLAO</name>
<evidence type="ECO:0000256" key="1">
    <source>
        <dbReference type="ARBA" id="ARBA00001933"/>
    </source>
</evidence>
<dbReference type="Proteomes" id="UP000443153">
    <property type="component" value="Unassembled WGS sequence"/>
</dbReference>
<evidence type="ECO:0000313" key="7">
    <source>
        <dbReference type="EMBL" id="MRX62559.1"/>
    </source>
</evidence>
<dbReference type="GO" id="GO:0019148">
    <property type="term" value="F:D-cysteine desulfhydrase activity"/>
    <property type="evidence" value="ECO:0007669"/>
    <property type="project" value="TreeGrafter"/>
</dbReference>
<comment type="similarity">
    <text evidence="2">Belongs to the ACC deaminase/D-cysteine desulfhydrase family.</text>
</comment>
<feature type="modified residue" description="N6-(pyridoxal phosphate)lysine" evidence="5">
    <location>
        <position position="36"/>
    </location>
</feature>
<gene>
    <name evidence="7" type="ORF">GJ691_00130</name>
</gene>
<organism evidence="7 8">
    <name type="scientific">Maribacter luteus</name>
    <dbReference type="NCBI Taxonomy" id="2594478"/>
    <lineage>
        <taxon>Bacteria</taxon>
        <taxon>Pseudomonadati</taxon>
        <taxon>Bacteroidota</taxon>
        <taxon>Flavobacteriia</taxon>
        <taxon>Flavobacteriales</taxon>
        <taxon>Flavobacteriaceae</taxon>
        <taxon>Maribacter</taxon>
    </lineage>
</organism>
<evidence type="ECO:0000313" key="8">
    <source>
        <dbReference type="Proteomes" id="UP000443153"/>
    </source>
</evidence>
<feature type="domain" description="Tryptophan synthase beta chain-like PALP" evidence="6">
    <location>
        <begin position="11"/>
        <end position="279"/>
    </location>
</feature>
<dbReference type="Gene3D" id="3.40.50.1100">
    <property type="match status" value="2"/>
</dbReference>
<dbReference type="PIRSF" id="PIRSF006278">
    <property type="entry name" value="ACCD_DCysDesulf"/>
    <property type="match status" value="1"/>
</dbReference>
<feature type="active site" description="Nucleophile" evidence="4">
    <location>
        <position position="63"/>
    </location>
</feature>
<dbReference type="Pfam" id="PF00291">
    <property type="entry name" value="PALP"/>
    <property type="match status" value="1"/>
</dbReference>
<comment type="cofactor">
    <cofactor evidence="1">
        <name>pyridoxal 5'-phosphate</name>
        <dbReference type="ChEBI" id="CHEBI:597326"/>
    </cofactor>
</comment>
<evidence type="ECO:0000259" key="6">
    <source>
        <dbReference type="Pfam" id="PF00291"/>
    </source>
</evidence>
<dbReference type="PANTHER" id="PTHR43780:SF2">
    <property type="entry name" value="1-AMINOCYCLOPROPANE-1-CARBOXYLATE DEAMINASE-RELATED"/>
    <property type="match status" value="1"/>
</dbReference>
<sequence>MQTENQKINLPILEEKKVTLSIKREDKIHPFVSGNKYRKLKYNVQKALQDNYDTLLTFGGAFSNHIAAAACAAQESGLRSIGIIRGEELAYKWKDNPTLATAADMGMQLQFVPRNLYREKNSEEFLGHLKSEFGRFYLLPEGGSNDLAVKGCEEILTEDDTVFDIICGCVGTGGTIAGMINATGNHQKVLGFPALKGDFLKESIRKFTAKENWELQTTYHFGGYAKVTSEYINFINEFKRCTQIPLDPVYTGKMMYGLMDMVKNDRFLPGTRILAIHTGGLQGIKGMNVTLKKKNLPLIDL</sequence>
<protein>
    <submittedName>
        <fullName evidence="7">Pyridoxal-phosphate dependent enzyme</fullName>
    </submittedName>
</protein>
<evidence type="ECO:0000256" key="4">
    <source>
        <dbReference type="PIRSR" id="PIRSR006278-1"/>
    </source>
</evidence>
<dbReference type="InterPro" id="IPR001926">
    <property type="entry name" value="TrpB-like_PALP"/>
</dbReference>
<dbReference type="EMBL" id="WKJH01000001">
    <property type="protein sequence ID" value="MRX62559.1"/>
    <property type="molecule type" value="Genomic_DNA"/>
</dbReference>
<evidence type="ECO:0000256" key="3">
    <source>
        <dbReference type="ARBA" id="ARBA00022898"/>
    </source>
</evidence>
<dbReference type="InterPro" id="IPR027278">
    <property type="entry name" value="ACCD_DCysDesulf"/>
</dbReference>
<dbReference type="InterPro" id="IPR036052">
    <property type="entry name" value="TrpB-like_PALP_sf"/>
</dbReference>
<dbReference type="RefSeq" id="WP_179954978.1">
    <property type="nucleotide sequence ID" value="NZ_WKJH01000001.1"/>
</dbReference>
<dbReference type="SUPFAM" id="SSF53686">
    <property type="entry name" value="Tryptophan synthase beta subunit-like PLP-dependent enzymes"/>
    <property type="match status" value="1"/>
</dbReference>
<keyword evidence="3 5" id="KW-0663">Pyridoxal phosphate</keyword>
<dbReference type="AlphaFoldDB" id="A0A6I2MJ67"/>
<evidence type="ECO:0000256" key="2">
    <source>
        <dbReference type="ARBA" id="ARBA00008639"/>
    </source>
</evidence>
<evidence type="ECO:0000256" key="5">
    <source>
        <dbReference type="PIRSR" id="PIRSR006278-2"/>
    </source>
</evidence>
<dbReference type="PANTHER" id="PTHR43780">
    <property type="entry name" value="1-AMINOCYCLOPROPANE-1-CARBOXYLATE DEAMINASE-RELATED"/>
    <property type="match status" value="1"/>
</dbReference>
<comment type="caution">
    <text evidence="7">The sequence shown here is derived from an EMBL/GenBank/DDBJ whole genome shotgun (WGS) entry which is preliminary data.</text>
</comment>